<sequence length="776" mass="86906">MEREKCVHAACPRTPAAPQFLFGKPENTPSPEGHFRHQIVQDNENALFHNLSLSPTPFSLCVVSDGYCSKDDYTLGFIFWGVCKMGSMDSFWQLGDYLRGQSKASEDNQWLMVASKLAEQTRTKGERLSNLDLSKGPAEIRTRDKFGFREDNKFENLNFNMLNLDSKIGDNVSKSSFRNGTYNINAVYQKNNINSLENLAGNKYSGNNHSNKDVNNNSSTSNNNSNENSANNAVDKRFKTLPAAETLPRNEVLGGYIFVCNNDTMQEDLKRQLFGLPPRYRDSVRAITPGLPLFLYNYTTHQLHGIFEGPLDDIWSHELKSGIRAPTDSRFGGPLFVGFGSVKKRNGRIEASVDSTAHPLVFRDLDADDFRHPLDKQNTLLLRAIPGLNEIGRAILGTVTEQIMLLENIGTSILVSKDQLPELHKMMIEAAGILNIEPPDLYVRQSPVPNAYTLAISGKKPFVIIHTSLVELLTRKELQAVLAHELGHLKCDHGVWLTFANLLTLGSYRLPGLGGFIAQRLEEQLIRWLRAAELTCDRAALLVAQDPKVAISVLMKLTGGCPSMADQLNVDAFLEQAHSYEKASSSPIGWYIRNAQTRQLSHPLPVLRAREIDEWSRSREYRSLLERATQMSIVLRNPLFPTRISTIEEAAASQDCSVSKKIGGMEVLRAFVNSPIGPKTTHFWGPVFNWSLPIAAFLDTKKPPEVISGNMTAVMCGYSALFMRFAWVVQPRNLHLLVCHACNETVQLYQLSRWIKAQQNSQKKDETEAPNGNKDD</sequence>
<evidence type="ECO:0000256" key="9">
    <source>
        <dbReference type="ARBA" id="ARBA00022801"/>
    </source>
</evidence>
<comment type="caution">
    <text evidence="17">The sequence shown here is derived from an EMBL/GenBank/DDBJ whole genome shotgun (WGS) entry which is preliminary data.</text>
</comment>
<dbReference type="InterPro" id="IPR001915">
    <property type="entry name" value="Peptidase_M48"/>
</dbReference>
<evidence type="ECO:0000256" key="2">
    <source>
        <dbReference type="ARBA" id="ARBA00004448"/>
    </source>
</evidence>
<dbReference type="Pfam" id="PF03650">
    <property type="entry name" value="MPC"/>
    <property type="match status" value="1"/>
</dbReference>
<dbReference type="SMART" id="SM00767">
    <property type="entry name" value="DCD"/>
    <property type="match status" value="1"/>
</dbReference>
<dbReference type="Proteomes" id="UP001358586">
    <property type="component" value="Chromosome 11"/>
</dbReference>
<evidence type="ECO:0000256" key="6">
    <source>
        <dbReference type="ARBA" id="ARBA00022692"/>
    </source>
</evidence>
<proteinExistence type="inferred from homology"/>
<feature type="domain" description="DCD" evidence="16">
    <location>
        <begin position="251"/>
        <end position="388"/>
    </location>
</feature>
<keyword evidence="8" id="KW-0999">Mitochondrion inner membrane</keyword>
<dbReference type="PROSITE" id="PS51222">
    <property type="entry name" value="DCD"/>
    <property type="match status" value="1"/>
</dbReference>
<evidence type="ECO:0000256" key="14">
    <source>
        <dbReference type="ARBA" id="ARBA00023136"/>
    </source>
</evidence>
<evidence type="ECO:0000256" key="13">
    <source>
        <dbReference type="ARBA" id="ARBA00023128"/>
    </source>
</evidence>
<evidence type="ECO:0000259" key="16">
    <source>
        <dbReference type="PROSITE" id="PS51222"/>
    </source>
</evidence>
<keyword evidence="4" id="KW-0813">Transport</keyword>
<dbReference type="Pfam" id="PF10539">
    <property type="entry name" value="Dev_Cell_Death"/>
    <property type="match status" value="1"/>
</dbReference>
<keyword evidence="6" id="KW-0812">Transmembrane</keyword>
<gene>
    <name evidence="17" type="ORF">PVK06_037744</name>
</gene>
<keyword evidence="7" id="KW-0479">Metal-binding</keyword>
<evidence type="ECO:0000256" key="1">
    <source>
        <dbReference type="ARBA" id="ARBA00001947"/>
    </source>
</evidence>
<comment type="cofactor">
    <cofactor evidence="1">
        <name>Zn(2+)</name>
        <dbReference type="ChEBI" id="CHEBI:29105"/>
    </cofactor>
</comment>
<evidence type="ECO:0000256" key="10">
    <source>
        <dbReference type="ARBA" id="ARBA00022833"/>
    </source>
</evidence>
<evidence type="ECO:0000256" key="7">
    <source>
        <dbReference type="ARBA" id="ARBA00022723"/>
    </source>
</evidence>
<protein>
    <recommendedName>
        <fullName evidence="16">DCD domain-containing protein</fullName>
    </recommendedName>
</protein>
<feature type="region of interest" description="Disordered" evidence="15">
    <location>
        <begin position="199"/>
        <end position="235"/>
    </location>
</feature>
<keyword evidence="9" id="KW-0378">Hydrolase</keyword>
<dbReference type="Gene3D" id="3.30.2010.10">
    <property type="entry name" value="Metalloproteases ('zincins'), catalytic domain"/>
    <property type="match status" value="1"/>
</dbReference>
<evidence type="ECO:0000256" key="4">
    <source>
        <dbReference type="ARBA" id="ARBA00022448"/>
    </source>
</evidence>
<dbReference type="EMBL" id="JARKNE010000011">
    <property type="protein sequence ID" value="KAK5783236.1"/>
    <property type="molecule type" value="Genomic_DNA"/>
</dbReference>
<organism evidence="17 18">
    <name type="scientific">Gossypium arboreum</name>
    <name type="common">Tree cotton</name>
    <name type="synonym">Gossypium nanking</name>
    <dbReference type="NCBI Taxonomy" id="29729"/>
    <lineage>
        <taxon>Eukaryota</taxon>
        <taxon>Viridiplantae</taxon>
        <taxon>Streptophyta</taxon>
        <taxon>Embryophyta</taxon>
        <taxon>Tracheophyta</taxon>
        <taxon>Spermatophyta</taxon>
        <taxon>Magnoliopsida</taxon>
        <taxon>eudicotyledons</taxon>
        <taxon>Gunneridae</taxon>
        <taxon>Pentapetalae</taxon>
        <taxon>rosids</taxon>
        <taxon>malvids</taxon>
        <taxon>Malvales</taxon>
        <taxon>Malvaceae</taxon>
        <taxon>Malvoideae</taxon>
        <taxon>Gossypium</taxon>
    </lineage>
</organism>
<keyword evidence="13" id="KW-0496">Mitochondrion</keyword>
<name>A0ABR0MY74_GOSAR</name>
<evidence type="ECO:0000256" key="15">
    <source>
        <dbReference type="SAM" id="MobiDB-lite"/>
    </source>
</evidence>
<evidence type="ECO:0000256" key="11">
    <source>
        <dbReference type="ARBA" id="ARBA00022989"/>
    </source>
</evidence>
<keyword evidence="14" id="KW-0472">Membrane</keyword>
<comment type="similarity">
    <text evidence="3">Belongs to the mitochondrial pyruvate carrier (MPC) (TC 2.A.105) family.</text>
</comment>
<reference evidence="17 18" key="1">
    <citation type="submission" date="2023-03" db="EMBL/GenBank/DDBJ databases">
        <title>WGS of Gossypium arboreum.</title>
        <authorList>
            <person name="Yu D."/>
        </authorList>
    </citation>
    <scope>NUCLEOTIDE SEQUENCE [LARGE SCALE GENOMIC DNA]</scope>
    <source>
        <tissue evidence="17">Leaf</tissue>
    </source>
</reference>
<evidence type="ECO:0000256" key="5">
    <source>
        <dbReference type="ARBA" id="ARBA00022670"/>
    </source>
</evidence>
<evidence type="ECO:0000256" key="8">
    <source>
        <dbReference type="ARBA" id="ARBA00022792"/>
    </source>
</evidence>
<evidence type="ECO:0000313" key="17">
    <source>
        <dbReference type="EMBL" id="KAK5783236.1"/>
    </source>
</evidence>
<dbReference type="Pfam" id="PF01435">
    <property type="entry name" value="Peptidase_M48"/>
    <property type="match status" value="1"/>
</dbReference>
<feature type="compositionally biased region" description="Low complexity" evidence="15">
    <location>
        <begin position="205"/>
        <end position="232"/>
    </location>
</feature>
<evidence type="ECO:0000256" key="12">
    <source>
        <dbReference type="ARBA" id="ARBA00023049"/>
    </source>
</evidence>
<keyword evidence="12" id="KW-0482">Metalloprotease</keyword>
<dbReference type="InterPro" id="IPR013989">
    <property type="entry name" value="Dev_and_cell_death_domain"/>
</dbReference>
<evidence type="ECO:0000256" key="3">
    <source>
        <dbReference type="ARBA" id="ARBA00006416"/>
    </source>
</evidence>
<accession>A0ABR0MY74</accession>
<keyword evidence="5" id="KW-0645">Protease</keyword>
<keyword evidence="18" id="KW-1185">Reference proteome</keyword>
<evidence type="ECO:0000313" key="18">
    <source>
        <dbReference type="Proteomes" id="UP001358586"/>
    </source>
</evidence>
<comment type="subcellular location">
    <subcellularLocation>
        <location evidence="2">Mitochondrion inner membrane</location>
        <topology evidence="2">Multi-pass membrane protein</topology>
    </subcellularLocation>
</comment>
<dbReference type="CDD" id="cd07325">
    <property type="entry name" value="M48_Ste24p_like"/>
    <property type="match status" value="1"/>
</dbReference>
<keyword evidence="10" id="KW-0862">Zinc</keyword>
<keyword evidence="11" id="KW-1133">Transmembrane helix</keyword>
<dbReference type="PANTHER" id="PTHR10120">
    <property type="entry name" value="CAAX PRENYL PROTEASE 1"/>
    <property type="match status" value="1"/>
</dbReference>
<dbReference type="InterPro" id="IPR005336">
    <property type="entry name" value="MPC"/>
</dbReference>